<dbReference type="InParanoid" id="C8X773"/>
<dbReference type="eggNOG" id="COG3554">
    <property type="taxonomic scope" value="Bacteria"/>
</dbReference>
<proteinExistence type="predicted"/>
<evidence type="ECO:0008006" key="3">
    <source>
        <dbReference type="Google" id="ProtNLM"/>
    </source>
</evidence>
<dbReference type="AlphaFoldDB" id="C8X773"/>
<dbReference type="SUPFAM" id="SSF159275">
    <property type="entry name" value="PA1994-like"/>
    <property type="match status" value="1"/>
</dbReference>
<reference evidence="1 2" key="2">
    <citation type="journal article" date="2010" name="Stand. Genomic Sci.">
        <title>Complete genome sequence of Nakamurella multipartita type strain (Y-104).</title>
        <authorList>
            <person name="Tice H."/>
            <person name="Mayilraj S."/>
            <person name="Sims D."/>
            <person name="Lapidus A."/>
            <person name="Nolan M."/>
            <person name="Lucas S."/>
            <person name="Glavina Del Rio T."/>
            <person name="Copeland A."/>
            <person name="Cheng J.F."/>
            <person name="Meincke L."/>
            <person name="Bruce D."/>
            <person name="Goodwin L."/>
            <person name="Pitluck S."/>
            <person name="Ivanova N."/>
            <person name="Mavromatis K."/>
            <person name="Ovchinnikova G."/>
            <person name="Pati A."/>
            <person name="Chen A."/>
            <person name="Palaniappan K."/>
            <person name="Land M."/>
            <person name="Hauser L."/>
            <person name="Chang Y.J."/>
            <person name="Jeffries C.D."/>
            <person name="Detter J.C."/>
            <person name="Brettin T."/>
            <person name="Rohde M."/>
            <person name="Goker M."/>
            <person name="Bristow J."/>
            <person name="Eisen J.A."/>
            <person name="Markowitz V."/>
            <person name="Hugenholtz P."/>
            <person name="Kyrpides N.C."/>
            <person name="Klenk H.P."/>
            <person name="Chen F."/>
        </authorList>
    </citation>
    <scope>NUCLEOTIDE SEQUENCE [LARGE SCALE GENOMIC DNA]</scope>
    <source>
        <strain evidence="2">ATCC 700099 / DSM 44233 / CIP 104796 / JCM 9543 / NBRC 105858 / Y-104</strain>
    </source>
</reference>
<name>C8X773_NAKMY</name>
<dbReference type="Pfam" id="PF06475">
    <property type="entry name" value="Glycolipid_bind"/>
    <property type="match status" value="1"/>
</dbReference>
<evidence type="ECO:0000313" key="2">
    <source>
        <dbReference type="Proteomes" id="UP000002218"/>
    </source>
</evidence>
<dbReference type="InterPro" id="IPR009467">
    <property type="entry name" value="Glycolipid-bd_prot_put"/>
</dbReference>
<dbReference type="Proteomes" id="UP000002218">
    <property type="component" value="Chromosome"/>
</dbReference>
<dbReference type="KEGG" id="nml:Namu_0524"/>
<dbReference type="EMBL" id="CP001737">
    <property type="protein sequence ID" value="ACV76942.1"/>
    <property type="molecule type" value="Genomic_DNA"/>
</dbReference>
<accession>C8X773</accession>
<sequence>MSADQGPARFFAWSSDDGRRLETVRVVITERGLRASGYLVRVGRNSFGASYSVLCDAAGRTRRVTLHSDSAITERGLSLTRTPGGPWLDGAGKSPPMPDLDLALDVDFVASVFSNSMAIRRLGLHQRLGQESVVVAEVNFPDLTVEPVVHHYRTIELTEHGARLRHQGPNGHHELSVDSEGFVLDVAHLSYRLR</sequence>
<gene>
    <name evidence="1" type="ordered locus">Namu_0524</name>
</gene>
<keyword evidence="2" id="KW-1185">Reference proteome</keyword>
<protein>
    <recommendedName>
        <fullName evidence="3">Glycolipid-binding family protein</fullName>
    </recommendedName>
</protein>
<reference evidence="2" key="1">
    <citation type="submission" date="2009-09" db="EMBL/GenBank/DDBJ databases">
        <title>The complete genome of Nakamurella multipartita DSM 44233.</title>
        <authorList>
            <consortium name="US DOE Joint Genome Institute (JGI-PGF)"/>
            <person name="Lucas S."/>
            <person name="Copeland A."/>
            <person name="Lapidus A."/>
            <person name="Glavina del Rio T."/>
            <person name="Dalin E."/>
            <person name="Tice H."/>
            <person name="Bruce D."/>
            <person name="Goodwin L."/>
            <person name="Pitluck S."/>
            <person name="Kyrpides N."/>
            <person name="Mavromatis K."/>
            <person name="Ivanova N."/>
            <person name="Ovchinnikova G."/>
            <person name="Sims D."/>
            <person name="Meincke L."/>
            <person name="Brettin T."/>
            <person name="Detter J.C."/>
            <person name="Han C."/>
            <person name="Larimer F."/>
            <person name="Land M."/>
            <person name="Hauser L."/>
            <person name="Markowitz V."/>
            <person name="Cheng J.-F."/>
            <person name="Hugenholtz P."/>
            <person name="Woyke T."/>
            <person name="Wu D."/>
            <person name="Klenk H.-P."/>
            <person name="Eisen J.A."/>
        </authorList>
    </citation>
    <scope>NUCLEOTIDE SEQUENCE [LARGE SCALE GENOMIC DNA]</scope>
    <source>
        <strain evidence="2">ATCC 700099 / DSM 44233 / CIP 104796 / JCM 9543 / NBRC 105858 / Y-104</strain>
    </source>
</reference>
<dbReference type="HOGENOM" id="CLU_055771_1_1_11"/>
<dbReference type="RefSeq" id="WP_015745860.1">
    <property type="nucleotide sequence ID" value="NC_013235.1"/>
</dbReference>
<organism evidence="1 2">
    <name type="scientific">Nakamurella multipartita (strain ATCC 700099 / DSM 44233 / CIP 104796 / JCM 9543 / NBRC 105858 / Y-104)</name>
    <name type="common">Microsphaera multipartita</name>
    <dbReference type="NCBI Taxonomy" id="479431"/>
    <lineage>
        <taxon>Bacteria</taxon>
        <taxon>Bacillati</taxon>
        <taxon>Actinomycetota</taxon>
        <taxon>Actinomycetes</taxon>
        <taxon>Nakamurellales</taxon>
        <taxon>Nakamurellaceae</taxon>
        <taxon>Nakamurella</taxon>
    </lineage>
</organism>
<dbReference type="STRING" id="479431.Namu_0524"/>
<evidence type="ECO:0000313" key="1">
    <source>
        <dbReference type="EMBL" id="ACV76942.1"/>
    </source>
</evidence>